<dbReference type="Proteomes" id="UP000593562">
    <property type="component" value="Unassembled WGS sequence"/>
</dbReference>
<feature type="region of interest" description="Leucine repeat I (LRI)" evidence="5">
    <location>
        <begin position="307"/>
        <end position="367"/>
    </location>
</feature>
<comment type="caution">
    <text evidence="7">The sequence shown here is derived from an EMBL/GenBank/DDBJ whole genome shotgun (WGS) entry which is preliminary data.</text>
</comment>
<feature type="region of interest" description="SAW" evidence="5">
    <location>
        <begin position="605"/>
        <end position="680"/>
    </location>
</feature>
<dbReference type="InterPro" id="IPR005202">
    <property type="entry name" value="TF_GRAS"/>
</dbReference>
<dbReference type="EMBL" id="JAAARO010000007">
    <property type="protein sequence ID" value="KAF5744594.1"/>
    <property type="molecule type" value="Genomic_DNA"/>
</dbReference>
<evidence type="ECO:0000256" key="4">
    <source>
        <dbReference type="ARBA" id="ARBA00023242"/>
    </source>
</evidence>
<reference evidence="7 8" key="1">
    <citation type="journal article" date="2020" name="Nat. Commun.">
        <title>Genome of Tripterygium wilfordii and identification of cytochrome P450 involved in triptolide biosynthesis.</title>
        <authorList>
            <person name="Tu L."/>
            <person name="Su P."/>
            <person name="Zhang Z."/>
            <person name="Gao L."/>
            <person name="Wang J."/>
            <person name="Hu T."/>
            <person name="Zhou J."/>
            <person name="Zhang Y."/>
            <person name="Zhao Y."/>
            <person name="Liu Y."/>
            <person name="Song Y."/>
            <person name="Tong Y."/>
            <person name="Lu Y."/>
            <person name="Yang J."/>
            <person name="Xu C."/>
            <person name="Jia M."/>
            <person name="Peters R.J."/>
            <person name="Huang L."/>
            <person name="Gao W."/>
        </authorList>
    </citation>
    <scope>NUCLEOTIDE SEQUENCE [LARGE SCALE GENOMIC DNA]</scope>
    <source>
        <strain evidence="8">cv. XIE 37</strain>
        <tissue evidence="7">Leaf</tissue>
    </source>
</reference>
<name>A0A7J7DE77_TRIWF</name>
<feature type="short sequence motif" description="VHIID" evidence="5">
    <location>
        <begin position="417"/>
        <end position="421"/>
    </location>
</feature>
<evidence type="ECO:0000256" key="1">
    <source>
        <dbReference type="ARBA" id="ARBA00004123"/>
    </source>
</evidence>
<dbReference type="AlphaFoldDB" id="A0A7J7DE77"/>
<dbReference type="PANTHER" id="PTHR31636">
    <property type="entry name" value="OSJNBA0084A10.13 PROTEIN-RELATED"/>
    <property type="match status" value="1"/>
</dbReference>
<dbReference type="OrthoDB" id="47276at2759"/>
<comment type="subcellular location">
    <subcellularLocation>
        <location evidence="1">Nucleus</location>
    </subcellularLocation>
</comment>
<organism evidence="7 8">
    <name type="scientific">Tripterygium wilfordii</name>
    <name type="common">Thunder God vine</name>
    <dbReference type="NCBI Taxonomy" id="458696"/>
    <lineage>
        <taxon>Eukaryota</taxon>
        <taxon>Viridiplantae</taxon>
        <taxon>Streptophyta</taxon>
        <taxon>Embryophyta</taxon>
        <taxon>Tracheophyta</taxon>
        <taxon>Spermatophyta</taxon>
        <taxon>Magnoliopsida</taxon>
        <taxon>eudicotyledons</taxon>
        <taxon>Gunneridae</taxon>
        <taxon>Pentapetalae</taxon>
        <taxon>rosids</taxon>
        <taxon>fabids</taxon>
        <taxon>Celastrales</taxon>
        <taxon>Celastraceae</taxon>
        <taxon>Tripterygium</taxon>
    </lineage>
</organism>
<evidence type="ECO:0000313" key="8">
    <source>
        <dbReference type="Proteomes" id="UP000593562"/>
    </source>
</evidence>
<feature type="compositionally biased region" description="Low complexity" evidence="6">
    <location>
        <begin position="44"/>
        <end position="66"/>
    </location>
</feature>
<evidence type="ECO:0000256" key="2">
    <source>
        <dbReference type="ARBA" id="ARBA00023015"/>
    </source>
</evidence>
<gene>
    <name evidence="7" type="ORF">HS088_TW07G00169</name>
</gene>
<feature type="region of interest" description="Disordered" evidence="6">
    <location>
        <begin position="268"/>
        <end position="302"/>
    </location>
</feature>
<proteinExistence type="inferred from homology"/>
<evidence type="ECO:0000256" key="6">
    <source>
        <dbReference type="SAM" id="MobiDB-lite"/>
    </source>
</evidence>
<dbReference type="GO" id="GO:0005634">
    <property type="term" value="C:nucleus"/>
    <property type="evidence" value="ECO:0007669"/>
    <property type="project" value="UniProtKB-SubCell"/>
</dbReference>
<evidence type="ECO:0000313" key="7">
    <source>
        <dbReference type="EMBL" id="KAF5744594.1"/>
    </source>
</evidence>
<keyword evidence="4" id="KW-0539">Nucleus</keyword>
<keyword evidence="8" id="KW-1185">Reference proteome</keyword>
<feature type="region of interest" description="Disordered" evidence="6">
    <location>
        <begin position="207"/>
        <end position="244"/>
    </location>
</feature>
<accession>A0A7J7DE77</accession>
<sequence length="684" mass="77231">MDTLLPDSIKNSVFDQGLVSMCSIRNLVNGFKINNDVVDPHHLPSIPTNSPSSDSSLEGDSSENSDVSNNYNNAVLKYISDILLEEDLQGKTCMLQDCLALQATEKSFYDALGQKYTPSLTQFTSPCSDNLDSPDGNSSSIGSTSNYTIAEKFEFSNVLSSHIDSPESSFIRPDIFSEVKSFGDSFTFASKKSSSWKPLMENEALITNERNISESRRKKNHDREDSDHLVQERSRKHSAVSLEESEESELTDIFDKVLLCQGESNKSAPSALQSLSQDDEAKGMLQQTKGSSGRRRSRKQGNDKEVVDLWTLLNQCAQAVASYDQRNAVELIKQIRQHSSAMGDGNQRLAHYFVDGLEARLSFIGTPLYSPLVENSVSAAEILKAYQMYVEACPFGRMSYVFANKTISKLAEKATKLHIIDFGVAYGFQWPCLIEGLSKRPGGPPNLCITGIELPQLGFRPAERVEETGRRLKKYCERFDVPFEYKVIAQKWETIKYEDLKIGSDEMIVVNSLYRLKNIPDDTVAVNSPRETVLKLIKRINPDIFIHGAANGTYNSPFFVTRFREALFHYSALFDMFDATIPRDNHLRMLFEKGIWGSMVMNVIACEGTERIESPEPYKQWQVKNLRTGFTQLPLDQEILEKVKSMVKSEYHKDFVVQEDGQWMLQGWKGRISFALSCWKPVQD</sequence>
<evidence type="ECO:0000256" key="5">
    <source>
        <dbReference type="PROSITE-ProRule" id="PRU01191"/>
    </source>
</evidence>
<keyword evidence="2" id="KW-0805">Transcription regulation</keyword>
<feature type="region of interest" description="VHIID" evidence="5">
    <location>
        <begin position="386"/>
        <end position="451"/>
    </location>
</feature>
<dbReference type="InParanoid" id="A0A7J7DE77"/>
<feature type="region of interest" description="Leucine repeat II (LRII)" evidence="5">
    <location>
        <begin position="467"/>
        <end position="499"/>
    </location>
</feature>
<dbReference type="Pfam" id="PF03514">
    <property type="entry name" value="GRAS"/>
    <property type="match status" value="1"/>
</dbReference>
<comment type="caution">
    <text evidence="5">Lacks conserved residue(s) required for the propagation of feature annotation.</text>
</comment>
<evidence type="ECO:0000256" key="3">
    <source>
        <dbReference type="ARBA" id="ARBA00023163"/>
    </source>
</evidence>
<feature type="region of interest" description="Disordered" evidence="6">
    <location>
        <begin position="42"/>
        <end position="68"/>
    </location>
</feature>
<feature type="compositionally biased region" description="Basic and acidic residues" evidence="6">
    <location>
        <begin position="211"/>
        <end position="233"/>
    </location>
</feature>
<comment type="similarity">
    <text evidence="5">Belongs to the GRAS family.</text>
</comment>
<protein>
    <submittedName>
        <fullName evidence="7">Putative transcription factor</fullName>
    </submittedName>
</protein>
<keyword evidence="3" id="KW-0804">Transcription</keyword>
<dbReference type="PROSITE" id="PS50985">
    <property type="entry name" value="GRAS"/>
    <property type="match status" value="1"/>
</dbReference>